<dbReference type="eggNOG" id="ENOG50330WR">
    <property type="taxonomic scope" value="Bacteria"/>
</dbReference>
<evidence type="ECO:0000313" key="4">
    <source>
        <dbReference type="Proteomes" id="UP000028302"/>
    </source>
</evidence>
<keyword evidence="2" id="KW-0732">Signal</keyword>
<dbReference type="EMBL" id="APNK01000005">
    <property type="protein sequence ID" value="KEZ78367.1"/>
    <property type="molecule type" value="Genomic_DNA"/>
</dbReference>
<dbReference type="AlphaFoldDB" id="A0A084INT3"/>
<feature type="signal peptide" evidence="2">
    <location>
        <begin position="1"/>
        <end position="21"/>
    </location>
</feature>
<gene>
    <name evidence="3" type="ORF">C41B8_05678</name>
</gene>
<feature type="region of interest" description="Disordered" evidence="1">
    <location>
        <begin position="41"/>
        <end position="70"/>
    </location>
</feature>
<feature type="chain" id="PRO_5001776619" evidence="2">
    <location>
        <begin position="22"/>
        <end position="195"/>
    </location>
</feature>
<keyword evidence="4" id="KW-1185">Reference proteome</keyword>
<evidence type="ECO:0000256" key="1">
    <source>
        <dbReference type="SAM" id="MobiDB-lite"/>
    </source>
</evidence>
<dbReference type="RefSeq" id="WP_051883137.1">
    <property type="nucleotide sequence ID" value="NZ_APNK01000005.1"/>
</dbReference>
<dbReference type="Proteomes" id="UP000028302">
    <property type="component" value="Unassembled WGS sequence"/>
</dbReference>
<dbReference type="STRING" id="1304275.C41B8_05678"/>
<protein>
    <submittedName>
        <fullName evidence="3">Tat pathway signal sequence domain protein</fullName>
    </submittedName>
</protein>
<evidence type="ECO:0000313" key="3">
    <source>
        <dbReference type="EMBL" id="KEZ78367.1"/>
    </source>
</evidence>
<sequence length="195" mass="20191">MQRFRILLCIGALSFAGMAWAQTDNGQATADGASTAQASNAAASTAGDASESAASGTAPGNTSSAPSSKSATASSQAVDVELNKLTSVPNACRAYLVTQNLTDRAFDSFKLDVVMFDNNGIVAKRLAVQLGPMPAGKTSLKVFDIPGLACKQIGQLLLNDVLQCTVNTGNGPPKERHDCLSLISVSQRGRVPFIE</sequence>
<reference evidence="3 4" key="1">
    <citation type="submission" date="2013-03" db="EMBL/GenBank/DDBJ databases">
        <title>Salinisphaera hydrothermalis C41B8 Genome Sequencing.</title>
        <authorList>
            <person name="Li C."/>
            <person name="Lai Q."/>
            <person name="Shao Z."/>
        </authorList>
    </citation>
    <scope>NUCLEOTIDE SEQUENCE [LARGE SCALE GENOMIC DNA]</scope>
    <source>
        <strain evidence="3 4">C41B8</strain>
    </source>
</reference>
<comment type="caution">
    <text evidence="3">The sequence shown here is derived from an EMBL/GenBank/DDBJ whole genome shotgun (WGS) entry which is preliminary data.</text>
</comment>
<proteinExistence type="predicted"/>
<dbReference type="OrthoDB" id="7707524at2"/>
<evidence type="ECO:0000256" key="2">
    <source>
        <dbReference type="SAM" id="SignalP"/>
    </source>
</evidence>
<accession>A0A084INT3</accession>
<organism evidence="3 4">
    <name type="scientific">Salinisphaera hydrothermalis (strain C41B8)</name>
    <dbReference type="NCBI Taxonomy" id="1304275"/>
    <lineage>
        <taxon>Bacteria</taxon>
        <taxon>Pseudomonadati</taxon>
        <taxon>Pseudomonadota</taxon>
        <taxon>Gammaproteobacteria</taxon>
        <taxon>Salinisphaerales</taxon>
        <taxon>Salinisphaeraceae</taxon>
        <taxon>Salinisphaera</taxon>
    </lineage>
</organism>
<name>A0A084INT3_SALHC</name>